<protein>
    <submittedName>
        <fullName evidence="1">Uncharacterized protein</fullName>
    </submittedName>
</protein>
<dbReference type="Gramene" id="mRNA:HanXRQr2_Chr06g0258921">
    <property type="protein sequence ID" value="CDS:HanXRQr2_Chr06g0258921.1"/>
    <property type="gene ID" value="HanXRQr2_Chr06g0258921"/>
</dbReference>
<proteinExistence type="predicted"/>
<dbReference type="EMBL" id="MNCJ02000321">
    <property type="protein sequence ID" value="KAF5802385.1"/>
    <property type="molecule type" value="Genomic_DNA"/>
</dbReference>
<evidence type="ECO:0000313" key="1">
    <source>
        <dbReference type="EMBL" id="KAF5802385.1"/>
    </source>
</evidence>
<accession>A0A9K3NJY1</accession>
<sequence length="72" mass="8225">MIYHGSLDQLYIYMEPIKSNHLPNQYPPLDLAEMKSGPFKLTKITTLVAVPRGYGWFLYQVVTSTFCCPLSP</sequence>
<reference evidence="1" key="1">
    <citation type="journal article" date="2017" name="Nature">
        <title>The sunflower genome provides insights into oil metabolism, flowering and Asterid evolution.</title>
        <authorList>
            <person name="Badouin H."/>
            <person name="Gouzy J."/>
            <person name="Grassa C.J."/>
            <person name="Murat F."/>
            <person name="Staton S.E."/>
            <person name="Cottret L."/>
            <person name="Lelandais-Briere C."/>
            <person name="Owens G.L."/>
            <person name="Carrere S."/>
            <person name="Mayjonade B."/>
            <person name="Legrand L."/>
            <person name="Gill N."/>
            <person name="Kane N.C."/>
            <person name="Bowers J.E."/>
            <person name="Hubner S."/>
            <person name="Bellec A."/>
            <person name="Berard A."/>
            <person name="Berges H."/>
            <person name="Blanchet N."/>
            <person name="Boniface M.C."/>
            <person name="Brunel D."/>
            <person name="Catrice O."/>
            <person name="Chaidir N."/>
            <person name="Claudel C."/>
            <person name="Donnadieu C."/>
            <person name="Faraut T."/>
            <person name="Fievet G."/>
            <person name="Helmstetter N."/>
            <person name="King M."/>
            <person name="Knapp S.J."/>
            <person name="Lai Z."/>
            <person name="Le Paslier M.C."/>
            <person name="Lippi Y."/>
            <person name="Lorenzon L."/>
            <person name="Mandel J.R."/>
            <person name="Marage G."/>
            <person name="Marchand G."/>
            <person name="Marquand E."/>
            <person name="Bret-Mestries E."/>
            <person name="Morien E."/>
            <person name="Nambeesan S."/>
            <person name="Nguyen T."/>
            <person name="Pegot-Espagnet P."/>
            <person name="Pouilly N."/>
            <person name="Raftis F."/>
            <person name="Sallet E."/>
            <person name="Schiex T."/>
            <person name="Thomas J."/>
            <person name="Vandecasteele C."/>
            <person name="Vares D."/>
            <person name="Vear F."/>
            <person name="Vautrin S."/>
            <person name="Crespi M."/>
            <person name="Mangin B."/>
            <person name="Burke J.M."/>
            <person name="Salse J."/>
            <person name="Munos S."/>
            <person name="Vincourt P."/>
            <person name="Rieseberg L.H."/>
            <person name="Langlade N.B."/>
        </authorList>
    </citation>
    <scope>NUCLEOTIDE SEQUENCE</scope>
    <source>
        <tissue evidence="1">Leaves</tissue>
    </source>
</reference>
<dbReference type="Proteomes" id="UP000215914">
    <property type="component" value="Unassembled WGS sequence"/>
</dbReference>
<keyword evidence="2" id="KW-1185">Reference proteome</keyword>
<reference evidence="1" key="2">
    <citation type="submission" date="2020-06" db="EMBL/GenBank/DDBJ databases">
        <title>Helianthus annuus Genome sequencing and assembly Release 2.</title>
        <authorList>
            <person name="Gouzy J."/>
            <person name="Langlade N."/>
            <person name="Munos S."/>
        </authorList>
    </citation>
    <scope>NUCLEOTIDE SEQUENCE</scope>
    <source>
        <tissue evidence="1">Leaves</tissue>
    </source>
</reference>
<evidence type="ECO:0000313" key="2">
    <source>
        <dbReference type="Proteomes" id="UP000215914"/>
    </source>
</evidence>
<organism evidence="1 2">
    <name type="scientific">Helianthus annuus</name>
    <name type="common">Common sunflower</name>
    <dbReference type="NCBI Taxonomy" id="4232"/>
    <lineage>
        <taxon>Eukaryota</taxon>
        <taxon>Viridiplantae</taxon>
        <taxon>Streptophyta</taxon>
        <taxon>Embryophyta</taxon>
        <taxon>Tracheophyta</taxon>
        <taxon>Spermatophyta</taxon>
        <taxon>Magnoliopsida</taxon>
        <taxon>eudicotyledons</taxon>
        <taxon>Gunneridae</taxon>
        <taxon>Pentapetalae</taxon>
        <taxon>asterids</taxon>
        <taxon>campanulids</taxon>
        <taxon>Asterales</taxon>
        <taxon>Asteraceae</taxon>
        <taxon>Asteroideae</taxon>
        <taxon>Heliantheae alliance</taxon>
        <taxon>Heliantheae</taxon>
        <taxon>Helianthus</taxon>
    </lineage>
</organism>
<dbReference type="AlphaFoldDB" id="A0A9K3NJY1"/>
<name>A0A9K3NJY1_HELAN</name>
<gene>
    <name evidence="1" type="ORF">HanXRQr2_Chr06g0258921</name>
</gene>
<comment type="caution">
    <text evidence="1">The sequence shown here is derived from an EMBL/GenBank/DDBJ whole genome shotgun (WGS) entry which is preliminary data.</text>
</comment>